<dbReference type="eggNOG" id="ENOG502ZAG1">
    <property type="taxonomic scope" value="Bacteria"/>
</dbReference>
<dbReference type="HOGENOM" id="CLU_469243_0_0_10"/>
<dbReference type="AlphaFoldDB" id="G2PLT9"/>
<accession>G2PLT9</accession>
<evidence type="ECO:0000313" key="2">
    <source>
        <dbReference type="Proteomes" id="UP000008908"/>
    </source>
</evidence>
<protein>
    <submittedName>
        <fullName evidence="1">Uncharacterized protein</fullName>
    </submittedName>
</protein>
<sequence length="586" mass="68985">MIGIILKYSNYYNKPIPETPLGLLAHLPKNEIIVTIAKINTLLQPQGYRNIDNSKETQIECLKAIILQDEKNAPLEYIRIFQTYAEHLNNLPEEYIVFTRGTCLYALNEILQSDNFLKVDKRQYSQEERIGILEYLLVCNERILKFSNVEPYENITDQGLNFFEFFAFNQTPFNQYTNSINSLTKLYKSAIFLKCLMNDDSTKGHLTNYFKSKYGLDDIEEFFRVFIFSFLKMYDENLKIYHLKIDNEQKAIIKIIKGFSANTPLKTVNHDDVKTLDFLSVKKNPIFSWEPLSSDEFTGFAVLDMAFLLEKMDSFFINDFWFDYLKTHSDLNRTDWGNFIGSKFFEPLVEDVISNTFNNKQNYTIKMLDELKITLPAKSEIEIADVYIRQKQKIACIEVKSNFINMVDGYKSVTTVEEFKALDLEKFYKSFGLTQMVDTMKNFHTYKHHINDEGLNLNRKVHLYPIILVNEPILSSGLFNFPLRQQFEKMLIKEDINLKSKDHIIWPLVIMNIEEFQELEQSIKDDDVDFFKILDSLHSKTSIQGKIVKDKYKSLLTIHSLINEKIEFDKLFPLRLKDFKWTFAKE</sequence>
<name>G2PLT9_ALLRU</name>
<reference evidence="1 2" key="2">
    <citation type="journal article" date="2012" name="Stand. Genomic Sci.">
        <title>Complete genome sequence of the facultatively anaerobic, appendaged bacterium Muricauda ruestringensis type strain (B1(T)).</title>
        <authorList>
            <person name="Huntemann M."/>
            <person name="Teshima H."/>
            <person name="Lapidus A."/>
            <person name="Nolan M."/>
            <person name="Lucas S."/>
            <person name="Hammon N."/>
            <person name="Deshpande S."/>
            <person name="Cheng J.F."/>
            <person name="Tapia R."/>
            <person name="Goodwin L.A."/>
            <person name="Pitluck S."/>
            <person name="Liolios K."/>
            <person name="Pagani I."/>
            <person name="Ivanova N."/>
            <person name="Mavromatis K."/>
            <person name="Mikhailova N."/>
            <person name="Pati A."/>
            <person name="Chen A."/>
            <person name="Palaniappan K."/>
            <person name="Land M."/>
            <person name="Hauser L."/>
            <person name="Pan C."/>
            <person name="Brambilla E.M."/>
            <person name="Rohde M."/>
            <person name="Spring S."/>
            <person name="Goker M."/>
            <person name="Detter J.C."/>
            <person name="Bristow J."/>
            <person name="Eisen J.A."/>
            <person name="Markowitz V."/>
            <person name="Hugenholtz P."/>
            <person name="Kyrpides N.C."/>
            <person name="Klenk H.P."/>
            <person name="Woyke T."/>
        </authorList>
    </citation>
    <scope>NUCLEOTIDE SEQUENCE [LARGE SCALE GENOMIC DNA]</scope>
    <source>
        <strain evidence="2">DSM 13258 / LMG 19739 / B1</strain>
    </source>
</reference>
<dbReference type="KEGG" id="mrs:Murru_3188"/>
<proteinExistence type="predicted"/>
<dbReference type="STRING" id="886377.Murru_3188"/>
<organism evidence="1 2">
    <name type="scientific">Allomuricauda ruestringensis (strain DSM 13258 / CIP 107369 / LMG 19739 / B1)</name>
    <name type="common">Muricauda ruestringensis</name>
    <dbReference type="NCBI Taxonomy" id="886377"/>
    <lineage>
        <taxon>Bacteria</taxon>
        <taxon>Pseudomonadati</taxon>
        <taxon>Bacteroidota</taxon>
        <taxon>Flavobacteriia</taxon>
        <taxon>Flavobacteriales</taxon>
        <taxon>Flavobacteriaceae</taxon>
        <taxon>Flagellimonas</taxon>
    </lineage>
</organism>
<evidence type="ECO:0000313" key="1">
    <source>
        <dbReference type="EMBL" id="AEM72208.1"/>
    </source>
</evidence>
<dbReference type="OrthoDB" id="1275259at2"/>
<dbReference type="RefSeq" id="WP_014034487.1">
    <property type="nucleotide sequence ID" value="NC_015945.1"/>
</dbReference>
<dbReference type="EMBL" id="CP002999">
    <property type="protein sequence ID" value="AEM72208.1"/>
    <property type="molecule type" value="Genomic_DNA"/>
</dbReference>
<reference evidence="2" key="1">
    <citation type="submission" date="2011-08" db="EMBL/GenBank/DDBJ databases">
        <title>The complete genome of Muricauda ruestringensis DSM 13258.</title>
        <authorList>
            <person name="Lucas S."/>
            <person name="Han J."/>
            <person name="Lapidus A."/>
            <person name="Bruce D."/>
            <person name="Goodwin L."/>
            <person name="Pitluck S."/>
            <person name="Peters L."/>
            <person name="Kyrpides N."/>
            <person name="Mavromatis K."/>
            <person name="Ivanova N."/>
            <person name="Ovchinnikova G."/>
            <person name="Teshima H."/>
            <person name="Detter J.C."/>
            <person name="Tapia R."/>
            <person name="Han C."/>
            <person name="Land M."/>
            <person name="Hauser L."/>
            <person name="Markowitz V."/>
            <person name="Cheng J.-F."/>
            <person name="Hugenholtz P."/>
            <person name="Woyke T."/>
            <person name="Wu D."/>
            <person name="Spring S."/>
            <person name="Schroeder M."/>
            <person name="Brambilla E."/>
            <person name="Klenk H.-P."/>
            <person name="Eisen J.A."/>
        </authorList>
    </citation>
    <scope>NUCLEOTIDE SEQUENCE [LARGE SCALE GENOMIC DNA]</scope>
    <source>
        <strain evidence="2">DSM 13258 / LMG 19739 / B1</strain>
    </source>
</reference>
<keyword evidence="2" id="KW-1185">Reference proteome</keyword>
<gene>
    <name evidence="1" type="ordered locus">Murru_3188</name>
</gene>
<dbReference type="Proteomes" id="UP000008908">
    <property type="component" value="Chromosome"/>
</dbReference>